<gene>
    <name evidence="1" type="ORF">HNQ65_003085</name>
</gene>
<comment type="caution">
    <text evidence="1">The sequence shown here is derived from an EMBL/GenBank/DDBJ whole genome shotgun (WGS) entry which is preliminary data.</text>
</comment>
<protein>
    <submittedName>
        <fullName evidence="1">Uncharacterized protein</fullName>
    </submittedName>
</protein>
<dbReference type="Proteomes" id="UP000590740">
    <property type="component" value="Unassembled WGS sequence"/>
</dbReference>
<organism evidence="1 2">
    <name type="scientific">Prosthecobacter vanneervenii</name>
    <dbReference type="NCBI Taxonomy" id="48466"/>
    <lineage>
        <taxon>Bacteria</taxon>
        <taxon>Pseudomonadati</taxon>
        <taxon>Verrucomicrobiota</taxon>
        <taxon>Verrucomicrobiia</taxon>
        <taxon>Verrucomicrobiales</taxon>
        <taxon>Verrucomicrobiaceae</taxon>
        <taxon>Prosthecobacter</taxon>
    </lineage>
</organism>
<proteinExistence type="predicted"/>
<sequence>MQCINFKNIDNFGCFDSLMLIIFYFQEGQEGLIIK</sequence>
<evidence type="ECO:0000313" key="1">
    <source>
        <dbReference type="EMBL" id="MBB5033497.1"/>
    </source>
</evidence>
<accession>A0A7W8DKU1</accession>
<keyword evidence="2" id="KW-1185">Reference proteome</keyword>
<reference evidence="1 2" key="1">
    <citation type="submission" date="2020-08" db="EMBL/GenBank/DDBJ databases">
        <title>Genomic Encyclopedia of Type Strains, Phase IV (KMG-IV): sequencing the most valuable type-strain genomes for metagenomic binning, comparative biology and taxonomic classification.</title>
        <authorList>
            <person name="Goeker M."/>
        </authorList>
    </citation>
    <scope>NUCLEOTIDE SEQUENCE [LARGE SCALE GENOMIC DNA]</scope>
    <source>
        <strain evidence="1 2">DSM 12252</strain>
    </source>
</reference>
<name>A0A7W8DKU1_9BACT</name>
<dbReference type="AlphaFoldDB" id="A0A7W8DKU1"/>
<dbReference type="EMBL" id="JACHIG010000006">
    <property type="protein sequence ID" value="MBB5033497.1"/>
    <property type="molecule type" value="Genomic_DNA"/>
</dbReference>
<evidence type="ECO:0000313" key="2">
    <source>
        <dbReference type="Proteomes" id="UP000590740"/>
    </source>
</evidence>